<evidence type="ECO:0000313" key="1">
    <source>
        <dbReference type="EMBL" id="TMW58346.1"/>
    </source>
</evidence>
<dbReference type="Proteomes" id="UP000794436">
    <property type="component" value="Unassembled WGS sequence"/>
</dbReference>
<accession>A0A8K1C8G6</accession>
<keyword evidence="2" id="KW-1185">Reference proteome</keyword>
<sequence length="717" mass="80438">MVSCDFDQHSCRHDSLFLDEYKRTNRTKGTKILRCFPHCCPEHVNRSYCGSALYCQIQFQAGKRRRSENDSSSLPLASHPDEVLVFAHFEEAGANPYHLHDQLAYNTVMNSIQTEQNPKGEWIEGLPHDTIDHMTHRYQINPGARWYYEWESAATKAQRFTKHVLRLYVFQKEVRADKSVASLRIVGIATSSEFMVVSYRRAPNEVRGGQRILAMLAENAINAEELGIEKDQIISSLRKKVIPLLSTKGKSSPSSSASLSPVMSHHHQPFQQHASFSPIGSQAWGHTNEDILQLAKRVGTLRRFLEVASTAAIARDGSVWSSHMMAGFAAWTVDNWQLADINNREIAINSIASQLSWDFLMPGSSPSGHDRIPSLRSLRVDESRDRLSNLVRQCAESLLSIQLDGHANRMLLQILHEGAGTLLDKAGLQREFATWIATFHDFIDQSLQARFGCSFRQLNEAITAAVFQFDEFQSSRSEFLNLLSSSRTPEWNDFVSQSRASFVQDQHNLKRKRPASPGDLNALLAFQGRWLSDTRRFAIYPLDTRLTGGPSMACALDWLREWAAVSIAVDTETLCIASVCTSAVDNAMTLILDGRRRIFECFPSGMSSAIPMGGLLFGDYRGHIVGDQDIMLEFVAWPCASSLEQDKNAQAYRWKFRLQVNRELSSRLLVVDGLGERTPCGVHADASPAALSFDDKVRSIAGDWTPVCETKGVYCLV</sequence>
<protein>
    <submittedName>
        <fullName evidence="1">Uncharacterized protein</fullName>
    </submittedName>
</protein>
<organism evidence="1 2">
    <name type="scientific">Pythium oligandrum</name>
    <name type="common">Mycoparasitic fungus</name>
    <dbReference type="NCBI Taxonomy" id="41045"/>
    <lineage>
        <taxon>Eukaryota</taxon>
        <taxon>Sar</taxon>
        <taxon>Stramenopiles</taxon>
        <taxon>Oomycota</taxon>
        <taxon>Peronosporomycetes</taxon>
        <taxon>Pythiales</taxon>
        <taxon>Pythiaceae</taxon>
        <taxon>Pythium</taxon>
    </lineage>
</organism>
<dbReference type="OrthoDB" id="120878at2759"/>
<gene>
    <name evidence="1" type="ORF">Poli38472_009905</name>
</gene>
<dbReference type="AlphaFoldDB" id="A0A8K1C8G6"/>
<dbReference type="EMBL" id="SPLM01000111">
    <property type="protein sequence ID" value="TMW58346.1"/>
    <property type="molecule type" value="Genomic_DNA"/>
</dbReference>
<comment type="caution">
    <text evidence="1">The sequence shown here is derived from an EMBL/GenBank/DDBJ whole genome shotgun (WGS) entry which is preliminary data.</text>
</comment>
<evidence type="ECO:0000313" key="2">
    <source>
        <dbReference type="Proteomes" id="UP000794436"/>
    </source>
</evidence>
<proteinExistence type="predicted"/>
<name>A0A8K1C8G6_PYTOL</name>
<reference evidence="1" key="1">
    <citation type="submission" date="2019-03" db="EMBL/GenBank/DDBJ databases">
        <title>Long read genome sequence of the mycoparasitic Pythium oligandrum ATCC 38472 isolated from sugarbeet rhizosphere.</title>
        <authorList>
            <person name="Gaulin E."/>
        </authorList>
    </citation>
    <scope>NUCLEOTIDE SEQUENCE</scope>
    <source>
        <strain evidence="1">ATCC 38472_TT</strain>
    </source>
</reference>